<feature type="domain" description="Cyclic nucleotide-binding" evidence="2">
    <location>
        <begin position="154"/>
        <end position="264"/>
    </location>
</feature>
<feature type="domain" description="Cyclic nucleotide-binding" evidence="2">
    <location>
        <begin position="590"/>
        <end position="662"/>
    </location>
</feature>
<evidence type="ECO:0000259" key="2">
    <source>
        <dbReference type="PROSITE" id="PS50042"/>
    </source>
</evidence>
<dbReference type="GO" id="GO:0005829">
    <property type="term" value="C:cytosol"/>
    <property type="evidence" value="ECO:0007669"/>
    <property type="project" value="TreeGrafter"/>
</dbReference>
<gene>
    <name evidence="3" type="ORF">LDHU3_31.0740</name>
</gene>
<dbReference type="InterPro" id="IPR018490">
    <property type="entry name" value="cNMP-bd_dom_sf"/>
</dbReference>
<dbReference type="SMART" id="SM00100">
    <property type="entry name" value="cNMP"/>
    <property type="match status" value="2"/>
</dbReference>
<dbReference type="InterPro" id="IPR014710">
    <property type="entry name" value="RmlC-like_jellyroll"/>
</dbReference>
<dbReference type="PANTHER" id="PTHR11635">
    <property type="entry name" value="CAMP-DEPENDENT PROTEIN KINASE REGULATORY CHAIN"/>
    <property type="match status" value="1"/>
</dbReference>
<sequence>MGACCCKNPTSSVAMVAGEGVESIPQGGEGSGGAPTSSTFSGPSACPLTLPGHSEGETATVASMPLALDSADKIGAEGHFERGDGSDELSSDTWPSLHARVWRRRGGVSGETPSRALTAAMWQWRQPPWESPEEWQVLRRVLCGHPLFAACRDDASMLRDVIEVFERQETQPGEVIASPGDSCAFHVVVKGQAVADVGDGDAVIAQAKNKRQEWAVGDYFGSEGLLYVLNPDDEGAAVCAAGHPDASSPTATWRLNRMLYQMLMRTFYDDAHLQLMKYFFQSPLFQHLSRAQIRHLCEKAEMVTWDTSARLLQRGEVPTSLFLLISGTVALMHVQRGGGGHAGVPRVQSIVLGAGDCVGDAELLLLHRAADEEDVTTASKRLIAMHSLCTYAVQKPVQAIRIPIEDLLAVLSGHDLQHMRERSRSVRELELWQRQAQMPGGLRSLVDECLVLNISNPNSDSDSDSDEDSLVLQGGPSVAASPLSRRLSDDASQDVFVKGADATAFFLEQMFSRQTYRRADGRERGLSMATFAPRQRYLVGTVLFHVEYAASGNGMMRASGGLPPSDDGKGAASTAGSSAAAGSRKSHGCLYAVFSGEVTVVNSDTGEAIYSVSRGNTLGEEALLAPLRCCSATNPLRTHAVVSSSDGCEVFELSWRAFKEFLQRPYCEALRDFCSVFCVFPFAWCFPQHYWHFLFNCTTEREAVGGDLIGVRGADCKCVSLILDGRLDAYARSSAADSGGKEQDHDEETSVASFAAGDIVGGWEVMEGRPCNVAYVCVCRTRMLCVPAESFAGLFRPAMPYLRLMWSERRYKRVMVVSATEG</sequence>
<accession>A0A6J8FMH1</accession>
<evidence type="ECO:0000256" key="1">
    <source>
        <dbReference type="SAM" id="MobiDB-lite"/>
    </source>
</evidence>
<organism evidence="3 4">
    <name type="scientific">Leishmania donovani</name>
    <dbReference type="NCBI Taxonomy" id="5661"/>
    <lineage>
        <taxon>Eukaryota</taxon>
        <taxon>Discoba</taxon>
        <taxon>Euglenozoa</taxon>
        <taxon>Kinetoplastea</taxon>
        <taxon>Metakinetoplastina</taxon>
        <taxon>Trypanosomatida</taxon>
        <taxon>Trypanosomatidae</taxon>
        <taxon>Leishmaniinae</taxon>
        <taxon>Leishmania</taxon>
    </lineage>
</organism>
<reference evidence="3" key="1">
    <citation type="submission" date="2020-06" db="EMBL/GenBank/DDBJ databases">
        <authorList>
            <person name="Camacho E."/>
            <person name="Gonzalez-de la Fuente S."/>
            <person name="Rastrojo A."/>
            <person name="Peiro-Pastor R."/>
            <person name="Solana JC."/>
            <person name="Tabera L."/>
            <person name="Gamarro F."/>
            <person name="Carrasco-Ramiro F."/>
            <person name="Requena JM."/>
            <person name="Aguado B."/>
        </authorList>
    </citation>
    <scope>NUCLEOTIDE SEQUENCE</scope>
</reference>
<feature type="compositionally biased region" description="Low complexity" evidence="1">
    <location>
        <begin position="570"/>
        <end position="582"/>
    </location>
</feature>
<dbReference type="VEuPathDB" id="TriTrypDB:LdBPK_310510.1"/>
<evidence type="ECO:0000313" key="3">
    <source>
        <dbReference type="EMBL" id="CAC5432463.1"/>
    </source>
</evidence>
<feature type="domain" description="Cyclic nucleotide-binding" evidence="2">
    <location>
        <begin position="284"/>
        <end position="364"/>
    </location>
</feature>
<dbReference type="VEuPathDB" id="TriTrypDB:LdCL_310010600"/>
<evidence type="ECO:0000313" key="4">
    <source>
        <dbReference type="Proteomes" id="UP000601710"/>
    </source>
</evidence>
<dbReference type="PROSITE" id="PS50042">
    <property type="entry name" value="CNMP_BINDING_3"/>
    <property type="match status" value="3"/>
</dbReference>
<dbReference type="GO" id="GO:0004862">
    <property type="term" value="F:cAMP-dependent protein kinase inhibitor activity"/>
    <property type="evidence" value="ECO:0007669"/>
    <property type="project" value="TreeGrafter"/>
</dbReference>
<dbReference type="PANTHER" id="PTHR11635:SF152">
    <property type="entry name" value="CAMP-DEPENDENT PROTEIN KINASE TYPE I REGULATORY SUBUNIT-RELATED"/>
    <property type="match status" value="1"/>
</dbReference>
<dbReference type="SUPFAM" id="SSF51206">
    <property type="entry name" value="cAMP-binding domain-like"/>
    <property type="match status" value="4"/>
</dbReference>
<dbReference type="GO" id="GO:0030552">
    <property type="term" value="F:cAMP binding"/>
    <property type="evidence" value="ECO:0007669"/>
    <property type="project" value="TreeGrafter"/>
</dbReference>
<dbReference type="CDD" id="cd00038">
    <property type="entry name" value="CAP_ED"/>
    <property type="match status" value="1"/>
</dbReference>
<dbReference type="GO" id="GO:0005952">
    <property type="term" value="C:cAMP-dependent protein kinase complex"/>
    <property type="evidence" value="ECO:0007669"/>
    <property type="project" value="InterPro"/>
</dbReference>
<proteinExistence type="predicted"/>
<dbReference type="Gene3D" id="2.60.120.10">
    <property type="entry name" value="Jelly Rolls"/>
    <property type="match status" value="4"/>
</dbReference>
<dbReference type="VEuPathDB" id="TriTrypDB:LDHU3_31.0740"/>
<protein>
    <submittedName>
        <fullName evidence="3">Cyclic_nucleotide-binding_domain_containing_prote in_putative/Pfam:PF00027</fullName>
    </submittedName>
</protein>
<dbReference type="InterPro" id="IPR050503">
    <property type="entry name" value="cAMP-dep_PK_reg_su-like"/>
</dbReference>
<dbReference type="AlphaFoldDB" id="A0A6J8FMH1"/>
<dbReference type="GO" id="GO:0034236">
    <property type="term" value="F:protein kinase A catalytic subunit binding"/>
    <property type="evidence" value="ECO:0007669"/>
    <property type="project" value="TreeGrafter"/>
</dbReference>
<feature type="region of interest" description="Disordered" evidence="1">
    <location>
        <begin position="456"/>
        <end position="475"/>
    </location>
</feature>
<feature type="region of interest" description="Disordered" evidence="1">
    <location>
        <begin position="559"/>
        <end position="582"/>
    </location>
</feature>
<dbReference type="Proteomes" id="UP000601710">
    <property type="component" value="Chromosome 31"/>
</dbReference>
<dbReference type="InterPro" id="IPR000595">
    <property type="entry name" value="cNMP-bd_dom"/>
</dbReference>
<dbReference type="EMBL" id="LR812651">
    <property type="protein sequence ID" value="CAC5432463.1"/>
    <property type="molecule type" value="Genomic_DNA"/>
</dbReference>
<name>A0A6J8FMH1_LEIDO</name>
<feature type="region of interest" description="Disordered" evidence="1">
    <location>
        <begin position="22"/>
        <end position="56"/>
    </location>
</feature>